<protein>
    <recommendedName>
        <fullName evidence="2">DNA polymerase III beta sliding clamp central domain-containing protein</fullName>
    </recommendedName>
</protein>
<accession>A0A0F9LWQ4</accession>
<evidence type="ECO:0000313" key="1">
    <source>
        <dbReference type="EMBL" id="KKM91566.1"/>
    </source>
</evidence>
<dbReference type="AlphaFoldDB" id="A0A0F9LWQ4"/>
<sequence>MKFVIDQEVLFDVFAKMQSISLSGIAKDFQQAGRLTIEVLDDKVNFWTTNGHMDARCVITAVSDCEPGISTVNVAMGKNIVKSLGNSKDPIAVAKKDNGVGFKNQSKKKRIVRMPTLGTDHVGSNASQKLSVNPPAKSKFKHIFNANDFCRGVLQTAGYKGVDDATLEYFQVCFHFFPDKVRFVGGDGMRFCIIPIVDKGNSDKRNTSVDEKGIMLLLPADQCRVLTNIIDGGEVLLNFKDKKTCYIKTGNFDILLKGIPDVDYIDYFAHAYRHDDAFALVDVDREDLADAIGVVESVKDKDLIQGEGSFHSCIFQISQGENLELIVDEDTYQCEVVCETAKFTPLGKETKYESSYSSQFLREVVASSEKPTIRFWCIEEDGIMIAAPVELDNDGNLKADIGTAIEFFFAAATEGENE</sequence>
<reference evidence="1" key="1">
    <citation type="journal article" date="2015" name="Nature">
        <title>Complex archaea that bridge the gap between prokaryotes and eukaryotes.</title>
        <authorList>
            <person name="Spang A."/>
            <person name="Saw J.H."/>
            <person name="Jorgensen S.L."/>
            <person name="Zaremba-Niedzwiedzka K."/>
            <person name="Martijn J."/>
            <person name="Lind A.E."/>
            <person name="van Eijk R."/>
            <person name="Schleper C."/>
            <person name="Guy L."/>
            <person name="Ettema T.J."/>
        </authorList>
    </citation>
    <scope>NUCLEOTIDE SEQUENCE</scope>
</reference>
<gene>
    <name evidence="1" type="ORF">LCGC14_1227260</name>
</gene>
<dbReference type="Gene3D" id="3.10.150.10">
    <property type="entry name" value="DNA Polymerase III, subunit A, domain 2"/>
    <property type="match status" value="1"/>
</dbReference>
<organism evidence="1">
    <name type="scientific">marine sediment metagenome</name>
    <dbReference type="NCBI Taxonomy" id="412755"/>
    <lineage>
        <taxon>unclassified sequences</taxon>
        <taxon>metagenomes</taxon>
        <taxon>ecological metagenomes</taxon>
    </lineage>
</organism>
<comment type="caution">
    <text evidence="1">The sequence shown here is derived from an EMBL/GenBank/DDBJ whole genome shotgun (WGS) entry which is preliminary data.</text>
</comment>
<dbReference type="Gene3D" id="3.70.10.10">
    <property type="match status" value="1"/>
</dbReference>
<dbReference type="EMBL" id="LAZR01006515">
    <property type="protein sequence ID" value="KKM91566.1"/>
    <property type="molecule type" value="Genomic_DNA"/>
</dbReference>
<proteinExistence type="predicted"/>
<evidence type="ECO:0008006" key="2">
    <source>
        <dbReference type="Google" id="ProtNLM"/>
    </source>
</evidence>
<name>A0A0F9LWQ4_9ZZZZ</name>